<proteinExistence type="predicted"/>
<protein>
    <submittedName>
        <fullName evidence="2">Uncharacterized protein</fullName>
    </submittedName>
</protein>
<dbReference type="EMBL" id="BPLR01007513">
    <property type="protein sequence ID" value="GIY17467.1"/>
    <property type="molecule type" value="Genomic_DNA"/>
</dbReference>
<sequence length="94" mass="10324">MSQYHINLSDSGVSDNVGTGRRRTPPPDTVPPLPDGGLGGGDQQDVRRLREELLSEMRHFRPGRRKEICVGVQHVLQPEEAAECRHGNQPTAGC</sequence>
<name>A0AAV4R7W2_CAEEX</name>
<feature type="compositionally biased region" description="Polar residues" evidence="1">
    <location>
        <begin position="1"/>
        <end position="16"/>
    </location>
</feature>
<evidence type="ECO:0000313" key="2">
    <source>
        <dbReference type="EMBL" id="GIY17467.1"/>
    </source>
</evidence>
<dbReference type="Proteomes" id="UP001054945">
    <property type="component" value="Unassembled WGS sequence"/>
</dbReference>
<gene>
    <name evidence="2" type="ORF">CEXT_174191</name>
</gene>
<dbReference type="AlphaFoldDB" id="A0AAV4R7W2"/>
<reference evidence="2 3" key="1">
    <citation type="submission" date="2021-06" db="EMBL/GenBank/DDBJ databases">
        <title>Caerostris extrusa draft genome.</title>
        <authorList>
            <person name="Kono N."/>
            <person name="Arakawa K."/>
        </authorList>
    </citation>
    <scope>NUCLEOTIDE SEQUENCE [LARGE SCALE GENOMIC DNA]</scope>
</reference>
<evidence type="ECO:0000256" key="1">
    <source>
        <dbReference type="SAM" id="MobiDB-lite"/>
    </source>
</evidence>
<organism evidence="2 3">
    <name type="scientific">Caerostris extrusa</name>
    <name type="common">Bark spider</name>
    <name type="synonym">Caerostris bankana</name>
    <dbReference type="NCBI Taxonomy" id="172846"/>
    <lineage>
        <taxon>Eukaryota</taxon>
        <taxon>Metazoa</taxon>
        <taxon>Ecdysozoa</taxon>
        <taxon>Arthropoda</taxon>
        <taxon>Chelicerata</taxon>
        <taxon>Arachnida</taxon>
        <taxon>Araneae</taxon>
        <taxon>Araneomorphae</taxon>
        <taxon>Entelegynae</taxon>
        <taxon>Araneoidea</taxon>
        <taxon>Araneidae</taxon>
        <taxon>Caerostris</taxon>
    </lineage>
</organism>
<feature type="region of interest" description="Disordered" evidence="1">
    <location>
        <begin position="1"/>
        <end position="44"/>
    </location>
</feature>
<keyword evidence="3" id="KW-1185">Reference proteome</keyword>
<comment type="caution">
    <text evidence="2">The sequence shown here is derived from an EMBL/GenBank/DDBJ whole genome shotgun (WGS) entry which is preliminary data.</text>
</comment>
<evidence type="ECO:0000313" key="3">
    <source>
        <dbReference type="Proteomes" id="UP001054945"/>
    </source>
</evidence>
<accession>A0AAV4R7W2</accession>